<dbReference type="EMBL" id="CAJNOK010003497">
    <property type="protein sequence ID" value="CAF0903651.1"/>
    <property type="molecule type" value="Genomic_DNA"/>
</dbReference>
<dbReference type="Proteomes" id="UP000682733">
    <property type="component" value="Unassembled WGS sequence"/>
</dbReference>
<dbReference type="Proteomes" id="UP000681722">
    <property type="component" value="Unassembled WGS sequence"/>
</dbReference>
<reference evidence="2" key="1">
    <citation type="submission" date="2021-02" db="EMBL/GenBank/DDBJ databases">
        <authorList>
            <person name="Nowell W R."/>
        </authorList>
    </citation>
    <scope>NUCLEOTIDE SEQUENCE</scope>
</reference>
<evidence type="ECO:0000313" key="5">
    <source>
        <dbReference type="EMBL" id="CAF3683855.1"/>
    </source>
</evidence>
<dbReference type="EMBL" id="CAJOBA010003498">
    <property type="protein sequence ID" value="CAF3683855.1"/>
    <property type="molecule type" value="Genomic_DNA"/>
</dbReference>
<dbReference type="Proteomes" id="UP000677228">
    <property type="component" value="Unassembled WGS sequence"/>
</dbReference>
<dbReference type="EMBL" id="CAJNOQ010000690">
    <property type="protein sequence ID" value="CAF0828241.1"/>
    <property type="molecule type" value="Genomic_DNA"/>
</dbReference>
<evidence type="ECO:0000313" key="2">
    <source>
        <dbReference type="EMBL" id="CAF0828241.1"/>
    </source>
</evidence>
<dbReference type="AlphaFoldDB" id="A0A813UL64"/>
<organism evidence="2 6">
    <name type="scientific">Didymodactylos carnosus</name>
    <dbReference type="NCBI Taxonomy" id="1234261"/>
    <lineage>
        <taxon>Eukaryota</taxon>
        <taxon>Metazoa</taxon>
        <taxon>Spiralia</taxon>
        <taxon>Gnathifera</taxon>
        <taxon>Rotifera</taxon>
        <taxon>Eurotatoria</taxon>
        <taxon>Bdelloidea</taxon>
        <taxon>Philodinida</taxon>
        <taxon>Philodinidae</taxon>
        <taxon>Didymodactylos</taxon>
    </lineage>
</organism>
<evidence type="ECO:0000256" key="1">
    <source>
        <dbReference type="SAM" id="Coils"/>
    </source>
</evidence>
<dbReference type="OrthoDB" id="10013220at2759"/>
<accession>A0A813UL64</accession>
<dbReference type="Proteomes" id="UP000663829">
    <property type="component" value="Unassembled WGS sequence"/>
</dbReference>
<protein>
    <submittedName>
        <fullName evidence="2">Uncharacterized protein</fullName>
    </submittedName>
</protein>
<keyword evidence="6" id="KW-1185">Reference proteome</keyword>
<keyword evidence="1" id="KW-0175">Coiled coil</keyword>
<comment type="caution">
    <text evidence="2">The sequence shown here is derived from an EMBL/GenBank/DDBJ whole genome shotgun (WGS) entry which is preliminary data.</text>
</comment>
<evidence type="ECO:0000313" key="4">
    <source>
        <dbReference type="EMBL" id="CAF3615183.1"/>
    </source>
</evidence>
<evidence type="ECO:0000313" key="6">
    <source>
        <dbReference type="Proteomes" id="UP000663829"/>
    </source>
</evidence>
<sequence>MIIANCRMLLCQAYRDKYYQTSYLKMASDDKQQIHDDIVEQILSASVEQVSINENLQSTVNQYNICDDCSICDLTVQLQESQQHHSTTTDENNTEQQDEKPRHLYLCSTCSERRRQQARKVLQDLEKLQQEVEERLSAIEKTERELDEWRDQQLQKNREFWDEYRRQVENFSACRIRTLQYEYQMREMKTQLLMKRLKRAKYIAEHIEQLRDELHIELEPSILELLCSEKLKQNWDDIVIPTTESSTTPSATTTTTPIQDKQKFLDEICHELDKLAFLDKLNLGAAADEEEKEELQQRGAKV</sequence>
<proteinExistence type="predicted"/>
<dbReference type="EMBL" id="CAJOBC010000690">
    <property type="protein sequence ID" value="CAF3615183.1"/>
    <property type="molecule type" value="Genomic_DNA"/>
</dbReference>
<gene>
    <name evidence="2" type="ORF">GPM918_LOCUS4913</name>
    <name evidence="3" type="ORF">OVA965_LOCUS9753</name>
    <name evidence="4" type="ORF">SRO942_LOCUS4914</name>
    <name evidence="5" type="ORF">TMI583_LOCUS9749</name>
</gene>
<evidence type="ECO:0000313" key="3">
    <source>
        <dbReference type="EMBL" id="CAF0903651.1"/>
    </source>
</evidence>
<feature type="coiled-coil region" evidence="1">
    <location>
        <begin position="111"/>
        <end position="159"/>
    </location>
</feature>
<name>A0A813UL64_9BILA</name>